<accession>A0ABT7N3N4</accession>
<feature type="domain" description="AB hydrolase-1" evidence="2">
    <location>
        <begin position="173"/>
        <end position="390"/>
    </location>
</feature>
<dbReference type="Gene3D" id="3.40.50.1820">
    <property type="entry name" value="alpha/beta hydrolase"/>
    <property type="match status" value="1"/>
</dbReference>
<keyword evidence="3" id="KW-0378">Hydrolase</keyword>
<protein>
    <submittedName>
        <fullName evidence="3">Alpha/beta fold hydrolase</fullName>
    </submittedName>
</protein>
<dbReference type="RefSeq" id="WP_286290358.1">
    <property type="nucleotide sequence ID" value="NZ_JASXSZ010000007.1"/>
</dbReference>
<dbReference type="Proteomes" id="UP001235064">
    <property type="component" value="Unassembled WGS sequence"/>
</dbReference>
<evidence type="ECO:0000259" key="2">
    <source>
        <dbReference type="Pfam" id="PF12697"/>
    </source>
</evidence>
<keyword evidence="4" id="KW-1185">Reference proteome</keyword>
<dbReference type="InterPro" id="IPR050261">
    <property type="entry name" value="FrsA_esterase"/>
</dbReference>
<reference evidence="3 4" key="1">
    <citation type="submission" date="2023-06" db="EMBL/GenBank/DDBJ databases">
        <title>Microbacterium sp. nov., isolated from a waste landfill.</title>
        <authorList>
            <person name="Wen W."/>
        </authorList>
    </citation>
    <scope>NUCLEOTIDE SEQUENCE [LARGE SCALE GENOMIC DNA]</scope>
    <source>
        <strain evidence="3 4">ASV49</strain>
    </source>
</reference>
<sequence>MSATPGRMFQNDFHEAMGTWVLGYAPYGGADFGEAAAVAAEVADGDDDEFCAAWLRHADSLVSRADDARAAGHGVTASDLLLRASAAYSNAYRPLLGAPIDPRLLVAQRRMREAFEAGLELRPGSVAPFDIPFDGARMRANLALAEGHESERRPLIIQINGYDASSADEYFASSVAATRRGYHSLVFEAPGQGATLSEQGFALRPDFEAVLDAVLDHIADHPLVDADRIVISGWSLGGYFAPRAATSGDPRIAACIADPGQLDLGAGLGAFVRRLGASEEEARDPLNLPDATLGRIMASIEANRQLRWAIAQRGFWANGVTDFRAFLNTTAGFTSVGRLDGIRCPVLLTRGEGDPLAAGAGGFAEAIIAAGGRADVVDFTIAEGAGGHCEMMNRSLLNRRVLDWLDDILAG</sequence>
<dbReference type="PANTHER" id="PTHR22946:SF12">
    <property type="entry name" value="CONIDIAL PIGMENT BIOSYNTHESIS PROTEIN AYG1 (AFU_ORTHOLOGUE AFUA_2G17550)"/>
    <property type="match status" value="1"/>
</dbReference>
<name>A0ABT7N3N4_9MICO</name>
<organism evidence="3 4">
    <name type="scientific">Microbacterium candidum</name>
    <dbReference type="NCBI Taxonomy" id="3041922"/>
    <lineage>
        <taxon>Bacteria</taxon>
        <taxon>Bacillati</taxon>
        <taxon>Actinomycetota</taxon>
        <taxon>Actinomycetes</taxon>
        <taxon>Micrococcales</taxon>
        <taxon>Microbacteriaceae</taxon>
        <taxon>Microbacterium</taxon>
    </lineage>
</organism>
<dbReference type="PANTHER" id="PTHR22946">
    <property type="entry name" value="DIENELACTONE HYDROLASE DOMAIN-CONTAINING PROTEIN-RELATED"/>
    <property type="match status" value="1"/>
</dbReference>
<dbReference type="SUPFAM" id="SSF53474">
    <property type="entry name" value="alpha/beta-Hydrolases"/>
    <property type="match status" value="1"/>
</dbReference>
<evidence type="ECO:0000313" key="4">
    <source>
        <dbReference type="Proteomes" id="UP001235064"/>
    </source>
</evidence>
<dbReference type="GO" id="GO:0016787">
    <property type="term" value="F:hydrolase activity"/>
    <property type="evidence" value="ECO:0007669"/>
    <property type="project" value="UniProtKB-KW"/>
</dbReference>
<dbReference type="Gene3D" id="1.20.1440.110">
    <property type="entry name" value="acylaminoacyl peptidase"/>
    <property type="match status" value="1"/>
</dbReference>
<dbReference type="InterPro" id="IPR000073">
    <property type="entry name" value="AB_hydrolase_1"/>
</dbReference>
<dbReference type="EMBL" id="JASXSZ010000007">
    <property type="protein sequence ID" value="MDL9981285.1"/>
    <property type="molecule type" value="Genomic_DNA"/>
</dbReference>
<dbReference type="InterPro" id="IPR029058">
    <property type="entry name" value="AB_hydrolase_fold"/>
</dbReference>
<evidence type="ECO:0000256" key="1">
    <source>
        <dbReference type="ARBA" id="ARBA00038115"/>
    </source>
</evidence>
<gene>
    <name evidence="3" type="ORF">QSV35_18295</name>
</gene>
<dbReference type="Pfam" id="PF12697">
    <property type="entry name" value="Abhydrolase_6"/>
    <property type="match status" value="1"/>
</dbReference>
<comment type="similarity">
    <text evidence="1">Belongs to the AB hydrolase superfamily. FUS2 hydrolase family.</text>
</comment>
<evidence type="ECO:0000313" key="3">
    <source>
        <dbReference type="EMBL" id="MDL9981285.1"/>
    </source>
</evidence>
<proteinExistence type="inferred from homology"/>
<comment type="caution">
    <text evidence="3">The sequence shown here is derived from an EMBL/GenBank/DDBJ whole genome shotgun (WGS) entry which is preliminary data.</text>
</comment>